<comment type="caution">
    <text evidence="1">The sequence shown here is derived from an EMBL/GenBank/DDBJ whole genome shotgun (WGS) entry which is preliminary data.</text>
</comment>
<dbReference type="PANTHER" id="PTHR11362">
    <property type="entry name" value="PHOSPHATIDYLETHANOLAMINE-BINDING PROTEIN"/>
    <property type="match status" value="1"/>
</dbReference>
<evidence type="ECO:0000313" key="1">
    <source>
        <dbReference type="EMBL" id="OWF56796.1"/>
    </source>
</evidence>
<name>A0A210R7F4_MIZYE</name>
<evidence type="ECO:0000313" key="2">
    <source>
        <dbReference type="Proteomes" id="UP000242188"/>
    </source>
</evidence>
<dbReference type="CDD" id="cd00866">
    <property type="entry name" value="PEBP_euk"/>
    <property type="match status" value="1"/>
</dbReference>
<dbReference type="EMBL" id="NEDP02000042">
    <property type="protein sequence ID" value="OWF56796.1"/>
    <property type="molecule type" value="Genomic_DNA"/>
</dbReference>
<dbReference type="InterPro" id="IPR035810">
    <property type="entry name" value="PEBP_euk"/>
</dbReference>
<dbReference type="AlphaFoldDB" id="A0A210R7F4"/>
<dbReference type="PANTHER" id="PTHR11362:SF82">
    <property type="entry name" value="PHOSPHATIDYLETHANOLAMINE-BINDING PROTEIN 4"/>
    <property type="match status" value="1"/>
</dbReference>
<dbReference type="Pfam" id="PF01161">
    <property type="entry name" value="PBP"/>
    <property type="match status" value="1"/>
</dbReference>
<keyword evidence="2" id="KW-1185">Reference proteome</keyword>
<sequence>MKESEWPAAVAGDSACSRANRTTNPQNCLLQILSRAVNKDLFWFGTPYRTLCPTPETNVLGCANSSPGVADSIVSRLFYSVGIDANLVKKYIDINFTSPAGTYSGCGNSWTAAEKEFTVDPLSDEVYHPWEVRMQPSITWDAEAGKLYTLIVYDVGSHIHHGVFINIEGGDLSNAEAIVAYRGPLTAAEKANVYTFWLYEQAGHVNLTDDWRTKLTTSFAAYNMSDLRQDLQLTGPVGLNWLLASADGYSIGTFLARRILNNCPLLYTRALWKENRFFAKRDLTHLQATLSITYNTPSLAFPSCCTDYTYSAKTFQTNLLGNTLQRCGDVRSSVAPSVAIIKRTLLTDAYTFAGTLHTLIMIDLDVPNPLVGTETEPLLHWQIINIPNGTVELGETVQTYRGPAPPDNTTHTYYYLLYQQNKRLNVDDMGRYVDPDCPESVAGRCLFNLALFVLESASPTTPQGANWIRAENDEYIRYTHIQNGGNEEEICADVDGYDNPCPVDPVNGATRSISTCNLLATMLIFTIILLNRVRGIGYF</sequence>
<dbReference type="Proteomes" id="UP000242188">
    <property type="component" value="Unassembled WGS sequence"/>
</dbReference>
<dbReference type="InterPro" id="IPR008914">
    <property type="entry name" value="PEBP"/>
</dbReference>
<accession>A0A210R7F4</accession>
<dbReference type="Gene3D" id="3.90.280.10">
    <property type="entry name" value="PEBP-like"/>
    <property type="match status" value="2"/>
</dbReference>
<dbReference type="InterPro" id="IPR036610">
    <property type="entry name" value="PEBP-like_sf"/>
</dbReference>
<protein>
    <submittedName>
        <fullName evidence="1">Phosphatidylethanolamine-binding-like protein</fullName>
    </submittedName>
</protein>
<dbReference type="STRING" id="6573.A0A210R7F4"/>
<gene>
    <name evidence="1" type="ORF">KP79_PYT16054</name>
</gene>
<organism evidence="1 2">
    <name type="scientific">Mizuhopecten yessoensis</name>
    <name type="common">Japanese scallop</name>
    <name type="synonym">Patinopecten yessoensis</name>
    <dbReference type="NCBI Taxonomy" id="6573"/>
    <lineage>
        <taxon>Eukaryota</taxon>
        <taxon>Metazoa</taxon>
        <taxon>Spiralia</taxon>
        <taxon>Lophotrochozoa</taxon>
        <taxon>Mollusca</taxon>
        <taxon>Bivalvia</taxon>
        <taxon>Autobranchia</taxon>
        <taxon>Pteriomorphia</taxon>
        <taxon>Pectinida</taxon>
        <taxon>Pectinoidea</taxon>
        <taxon>Pectinidae</taxon>
        <taxon>Mizuhopecten</taxon>
    </lineage>
</organism>
<dbReference type="SUPFAM" id="SSF49777">
    <property type="entry name" value="PEBP-like"/>
    <property type="match status" value="2"/>
</dbReference>
<reference evidence="1 2" key="1">
    <citation type="journal article" date="2017" name="Nat. Ecol. Evol.">
        <title>Scallop genome provides insights into evolution of bilaterian karyotype and development.</title>
        <authorList>
            <person name="Wang S."/>
            <person name="Zhang J."/>
            <person name="Jiao W."/>
            <person name="Li J."/>
            <person name="Xun X."/>
            <person name="Sun Y."/>
            <person name="Guo X."/>
            <person name="Huan P."/>
            <person name="Dong B."/>
            <person name="Zhang L."/>
            <person name="Hu X."/>
            <person name="Sun X."/>
            <person name="Wang J."/>
            <person name="Zhao C."/>
            <person name="Wang Y."/>
            <person name="Wang D."/>
            <person name="Huang X."/>
            <person name="Wang R."/>
            <person name="Lv J."/>
            <person name="Li Y."/>
            <person name="Zhang Z."/>
            <person name="Liu B."/>
            <person name="Lu W."/>
            <person name="Hui Y."/>
            <person name="Liang J."/>
            <person name="Zhou Z."/>
            <person name="Hou R."/>
            <person name="Li X."/>
            <person name="Liu Y."/>
            <person name="Li H."/>
            <person name="Ning X."/>
            <person name="Lin Y."/>
            <person name="Zhao L."/>
            <person name="Xing Q."/>
            <person name="Dou J."/>
            <person name="Li Y."/>
            <person name="Mao J."/>
            <person name="Guo H."/>
            <person name="Dou H."/>
            <person name="Li T."/>
            <person name="Mu C."/>
            <person name="Jiang W."/>
            <person name="Fu Q."/>
            <person name="Fu X."/>
            <person name="Miao Y."/>
            <person name="Liu J."/>
            <person name="Yu Q."/>
            <person name="Li R."/>
            <person name="Liao H."/>
            <person name="Li X."/>
            <person name="Kong Y."/>
            <person name="Jiang Z."/>
            <person name="Chourrout D."/>
            <person name="Li R."/>
            <person name="Bao Z."/>
        </authorList>
    </citation>
    <scope>NUCLEOTIDE SEQUENCE [LARGE SCALE GENOMIC DNA]</scope>
    <source>
        <strain evidence="1 2">PY_sf001</strain>
    </source>
</reference>
<dbReference type="OrthoDB" id="2506647at2759"/>
<proteinExistence type="predicted"/>